<feature type="compositionally biased region" description="Basic and acidic residues" evidence="1">
    <location>
        <begin position="140"/>
        <end position="151"/>
    </location>
</feature>
<evidence type="ECO:0000313" key="3">
    <source>
        <dbReference type="Proteomes" id="UP001209737"/>
    </source>
</evidence>
<organism evidence="2 3">
    <name type="scientific">Leptospira limi</name>
    <dbReference type="NCBI Taxonomy" id="2950023"/>
    <lineage>
        <taxon>Bacteria</taxon>
        <taxon>Pseudomonadati</taxon>
        <taxon>Spirochaetota</taxon>
        <taxon>Spirochaetia</taxon>
        <taxon>Leptospirales</taxon>
        <taxon>Leptospiraceae</taxon>
        <taxon>Leptospira</taxon>
    </lineage>
</organism>
<gene>
    <name evidence="2" type="ORF">ND812_12000</name>
</gene>
<dbReference type="RefSeq" id="WP_265375646.1">
    <property type="nucleotide sequence ID" value="NZ_JAMQPV010000001.1"/>
</dbReference>
<feature type="compositionally biased region" description="Basic and acidic residues" evidence="1">
    <location>
        <begin position="102"/>
        <end position="112"/>
    </location>
</feature>
<reference evidence="2 3" key="1">
    <citation type="submission" date="2022-06" db="EMBL/GenBank/DDBJ databases">
        <title>Leptospira isolates from biofilms formed at urban environments.</title>
        <authorList>
            <person name="Ribeiro P.S."/>
            <person name="Sousa T."/>
            <person name="Carvalho N."/>
            <person name="Aburjaile F."/>
            <person name="Neves F."/>
            <person name="Oliveira D."/>
            <person name="Blanco L."/>
            <person name="Lima J."/>
            <person name="Costa F."/>
            <person name="Brenig B."/>
            <person name="Soares S."/>
            <person name="Ramos R."/>
            <person name="Goes-Neto A."/>
            <person name="Matiuzzi M."/>
            <person name="Azevedo V."/>
            <person name="Ristow P."/>
        </authorList>
    </citation>
    <scope>NUCLEOTIDE SEQUENCE [LARGE SCALE GENOMIC DNA]</scope>
    <source>
        <strain evidence="2 3">VSF25</strain>
    </source>
</reference>
<feature type="region of interest" description="Disordered" evidence="1">
    <location>
        <begin position="102"/>
        <end position="159"/>
    </location>
</feature>
<name>A0ABT3LZ91_9LEPT</name>
<dbReference type="EMBL" id="JAMQPV010000001">
    <property type="protein sequence ID" value="MCW7462815.1"/>
    <property type="molecule type" value="Genomic_DNA"/>
</dbReference>
<protein>
    <submittedName>
        <fullName evidence="2">Uncharacterized protein</fullName>
    </submittedName>
</protein>
<evidence type="ECO:0000256" key="1">
    <source>
        <dbReference type="SAM" id="MobiDB-lite"/>
    </source>
</evidence>
<comment type="caution">
    <text evidence="2">The sequence shown here is derived from an EMBL/GenBank/DDBJ whole genome shotgun (WGS) entry which is preliminary data.</text>
</comment>
<evidence type="ECO:0000313" key="2">
    <source>
        <dbReference type="EMBL" id="MCW7462815.1"/>
    </source>
</evidence>
<keyword evidence="3" id="KW-1185">Reference proteome</keyword>
<sequence>MKDYTKLAKEFSKKGVRLNSNLDSFLIALQNAKEPNEDPISQWDAIRILQTMVWLEWCHTFGFTIDLDVDAIIDEESFKEEMKLRGYDPTLGISMYESIRENLNDETKEPKSSIESNLVSSDITASQGESNQGENGTDSKTLESNETKGEAQDGSSKSG</sequence>
<dbReference type="Proteomes" id="UP001209737">
    <property type="component" value="Unassembled WGS sequence"/>
</dbReference>
<proteinExistence type="predicted"/>
<accession>A0ABT3LZ91</accession>
<feature type="compositionally biased region" description="Polar residues" evidence="1">
    <location>
        <begin position="113"/>
        <end position="139"/>
    </location>
</feature>